<dbReference type="PROSITE" id="PS50081">
    <property type="entry name" value="ZF_DAG_PE_2"/>
    <property type="match status" value="2"/>
</dbReference>
<dbReference type="InterPro" id="IPR046349">
    <property type="entry name" value="C1-like_sf"/>
</dbReference>
<evidence type="ECO:0000256" key="12">
    <source>
        <dbReference type="ARBA" id="ARBA00022833"/>
    </source>
</evidence>
<evidence type="ECO:0000256" key="16">
    <source>
        <dbReference type="ARBA" id="ARBA00023098"/>
    </source>
</evidence>
<keyword evidence="6 32" id="KW-0808">Transferase</keyword>
<comment type="catalytic activity">
    <reaction evidence="30">
        <text>a 1-O-alkyl-sn-glycerol + ATP = a 1-O-alkyl-sn-glycero-3-phosphate + ADP + H(+)</text>
        <dbReference type="Rhea" id="RHEA:16937"/>
        <dbReference type="ChEBI" id="CHEBI:15378"/>
        <dbReference type="ChEBI" id="CHEBI:15850"/>
        <dbReference type="ChEBI" id="CHEBI:30616"/>
        <dbReference type="ChEBI" id="CHEBI:58014"/>
        <dbReference type="ChEBI" id="CHEBI:456216"/>
        <dbReference type="EC" id="2.7.1.93"/>
    </reaction>
    <physiologicalReaction direction="left-to-right" evidence="30">
        <dbReference type="Rhea" id="RHEA:16938"/>
    </physiologicalReaction>
</comment>
<dbReference type="InterPro" id="IPR001206">
    <property type="entry name" value="Diacylglycerol_kinase_cat_dom"/>
</dbReference>
<dbReference type="GO" id="GO:0005509">
    <property type="term" value="F:calcium ion binding"/>
    <property type="evidence" value="ECO:0007669"/>
    <property type="project" value="InterPro"/>
</dbReference>
<dbReference type="Pfam" id="PF14513">
    <property type="entry name" value="DAG_kinase_N"/>
    <property type="match status" value="1"/>
</dbReference>
<dbReference type="Gene3D" id="2.60.200.40">
    <property type="match status" value="1"/>
</dbReference>
<evidence type="ECO:0000259" key="33">
    <source>
        <dbReference type="PROSITE" id="PS50081"/>
    </source>
</evidence>
<feature type="domain" description="DAGKc" evidence="34">
    <location>
        <begin position="407"/>
        <end position="541"/>
    </location>
</feature>
<comment type="catalytic activity">
    <reaction evidence="24">
        <text>1,2-dihexadecanoyl-sn-glycerol + ATP = 1,2-dihexadecanoyl-sn-glycero-3-phosphate + ADP + H(+)</text>
        <dbReference type="Rhea" id="RHEA:63324"/>
        <dbReference type="ChEBI" id="CHEBI:15378"/>
        <dbReference type="ChEBI" id="CHEBI:30616"/>
        <dbReference type="ChEBI" id="CHEBI:72859"/>
        <dbReference type="ChEBI" id="CHEBI:82929"/>
        <dbReference type="ChEBI" id="CHEBI:456216"/>
    </reaction>
    <physiologicalReaction direction="left-to-right" evidence="24">
        <dbReference type="Rhea" id="RHEA:63325"/>
    </physiologicalReaction>
</comment>
<dbReference type="CDD" id="cd20890">
    <property type="entry name" value="C1_DGKalpha_rpt2"/>
    <property type="match status" value="1"/>
</dbReference>
<dbReference type="FunFam" id="3.40.50.10330:FF:000003">
    <property type="entry name" value="Diacylglycerol kinase"/>
    <property type="match status" value="1"/>
</dbReference>
<dbReference type="PROSITE" id="PS00479">
    <property type="entry name" value="ZF_DAG_PE_1"/>
    <property type="match status" value="1"/>
</dbReference>
<gene>
    <name evidence="36" type="ORF">DPX16_20670</name>
</gene>
<dbReference type="EMBL" id="RJVU01036174">
    <property type="protein sequence ID" value="ROL47018.1"/>
    <property type="molecule type" value="Genomic_DNA"/>
</dbReference>
<evidence type="ECO:0000256" key="19">
    <source>
        <dbReference type="ARBA" id="ARBA00023400"/>
    </source>
</evidence>
<comment type="catalytic activity">
    <reaction evidence="17">
        <text>1,2-di-(9Z-octadecenoyl)-sn-glycerol + ATP = 1,2-di-(9Z-octadecenoyl)-sn-glycero-3-phosphate + ADP + H(+)</text>
        <dbReference type="Rhea" id="RHEA:40327"/>
        <dbReference type="ChEBI" id="CHEBI:15378"/>
        <dbReference type="ChEBI" id="CHEBI:30616"/>
        <dbReference type="ChEBI" id="CHEBI:52333"/>
        <dbReference type="ChEBI" id="CHEBI:74546"/>
        <dbReference type="ChEBI" id="CHEBI:456216"/>
    </reaction>
    <physiologicalReaction direction="left-to-right" evidence="17">
        <dbReference type="Rhea" id="RHEA:40328"/>
    </physiologicalReaction>
</comment>
<dbReference type="FunFam" id="3.30.60.20:FF:000060">
    <property type="entry name" value="Diacylglycerol kinase"/>
    <property type="match status" value="1"/>
</dbReference>
<dbReference type="SMART" id="SM00109">
    <property type="entry name" value="C1"/>
    <property type="match status" value="2"/>
</dbReference>
<dbReference type="FunFam" id="2.60.200.40:FF:000003">
    <property type="entry name" value="Diacylglycerol kinase"/>
    <property type="match status" value="1"/>
</dbReference>
<dbReference type="Pfam" id="PF00609">
    <property type="entry name" value="DAGK_acc"/>
    <property type="match status" value="1"/>
</dbReference>
<dbReference type="SMART" id="SM00045">
    <property type="entry name" value="DAGKa"/>
    <property type="match status" value="1"/>
</dbReference>
<name>A0A3N0YMQ2_ANAGA</name>
<feature type="domain" description="Phorbol-ester/DAG-type" evidence="33">
    <location>
        <begin position="201"/>
        <end position="251"/>
    </location>
</feature>
<keyword evidence="11 32" id="KW-0418">Kinase</keyword>
<sequence>MSYLLWSSSSNHSSSSSVADCSLKVKDVLKEFNADGRLAKYRHGECIDDEGFRLFLKTYLEVEDFPTNLCQRLFKSFQNSESAKSDENREVFLKDVSCYFSLLEDGQPRDKLEFAFRLYDRDGNGVLDSSEVDRIIAQMMHAADYLGWDVSELRPVLKDMMTAIDADSSGTVSLQEWVEGGMNNVPLLVLLGLKMTQRDGQHLWRMKHFNKPVYCNVCQNMLLGLRKQGLCCTCCKYTVHGRCANKNPAPCTRTYVMSKKETGIAAHDWVSGNCDSGKCDRCQKKIKSLHGLTGKRCVWCHTMRHDECATQEPFECDCGPFRDHILPPWAIYPVIKERQNCIKNGCTVAGDDSDHNTTPDGQVLQVRHSMDILLCFCCLTRQRQQALNDGSETKAQLPVPKQINPIPDTHPLLVFVNPKSGGKQGERVLRKFQYLLNPRQVYNLSNGGPGPGLCFFRDLPDFRILVCGGDGTVGWILDAIDKANLPVRPPVAVLPLGTGNDLARCLRWGGGYDGMDLGRILKDIEGSSVVPMDRWSIQVTLEDSQERGDPVPYEIINNYFSIGVDASIAHRFHTMREKHPQKFNSRMKNKLWYFEFATSETISASCKKLKECLTIECCGNQLDLNSLSLEGIAVLNIPSMHGGSNLWGEAKKSDKGDQDLPEVIVDPEVLKVSPQDMSDKRVELVGLEGAIEMGQIYTGLKSAVRLAKTSQITIRTKKPLPMQIDGEPWMQPPCTIHITHKNQASMLMGPQAKSGFFNLK</sequence>
<evidence type="ECO:0000256" key="8">
    <source>
        <dbReference type="ARBA" id="ARBA00022737"/>
    </source>
</evidence>
<dbReference type="SUPFAM" id="SSF47473">
    <property type="entry name" value="EF-hand"/>
    <property type="match status" value="2"/>
</dbReference>
<evidence type="ECO:0000256" key="4">
    <source>
        <dbReference type="ARBA" id="ARBA00011245"/>
    </source>
</evidence>
<evidence type="ECO:0000256" key="2">
    <source>
        <dbReference type="ARBA" id="ARBA00005175"/>
    </source>
</evidence>
<dbReference type="UniPathway" id="UPA00230"/>
<evidence type="ECO:0000256" key="32">
    <source>
        <dbReference type="RuleBase" id="RU361128"/>
    </source>
</evidence>
<dbReference type="GO" id="GO:0047649">
    <property type="term" value="F:alkylglycerol kinase activity"/>
    <property type="evidence" value="ECO:0007669"/>
    <property type="project" value="UniProtKB-EC"/>
</dbReference>
<evidence type="ECO:0000256" key="18">
    <source>
        <dbReference type="ARBA" id="ARBA00023395"/>
    </source>
</evidence>
<comment type="catalytic activity">
    <reaction evidence="25">
        <text>1-hexadecanoyl-2-(9Z-octadecenoyl)-sn-glycerol + ATP = 1-hexadecanoyl-2-(9Z-octadecenoyl)-sn-glycero-3-phosphate + ADP + H(+)</text>
        <dbReference type="Rhea" id="RHEA:43416"/>
        <dbReference type="ChEBI" id="CHEBI:15378"/>
        <dbReference type="ChEBI" id="CHEBI:30616"/>
        <dbReference type="ChEBI" id="CHEBI:64839"/>
        <dbReference type="ChEBI" id="CHEBI:75466"/>
        <dbReference type="ChEBI" id="CHEBI:456216"/>
    </reaction>
    <physiologicalReaction direction="left-to-right" evidence="25">
        <dbReference type="Rhea" id="RHEA:43417"/>
    </physiologicalReaction>
</comment>
<evidence type="ECO:0000256" key="11">
    <source>
        <dbReference type="ARBA" id="ARBA00022777"/>
    </source>
</evidence>
<dbReference type="SMART" id="SM00046">
    <property type="entry name" value="DAGKc"/>
    <property type="match status" value="1"/>
</dbReference>
<dbReference type="InterPro" id="IPR037607">
    <property type="entry name" value="DGK"/>
</dbReference>
<dbReference type="GO" id="GO:0007200">
    <property type="term" value="P:phospholipase C-activating G protein-coupled receptor signaling pathway"/>
    <property type="evidence" value="ECO:0007669"/>
    <property type="project" value="InterPro"/>
</dbReference>
<evidence type="ECO:0000256" key="31">
    <source>
        <dbReference type="ARBA" id="ARBA00060536"/>
    </source>
</evidence>
<dbReference type="Gene3D" id="1.10.238.110">
    <property type="entry name" value="Diacylglycerol kinase alpha"/>
    <property type="match status" value="1"/>
</dbReference>
<dbReference type="Pfam" id="PF00781">
    <property type="entry name" value="DAGK_cat"/>
    <property type="match status" value="1"/>
</dbReference>
<dbReference type="InterPro" id="IPR000756">
    <property type="entry name" value="Diacylglycerol_kin_accessory"/>
</dbReference>
<comment type="caution">
    <text evidence="36">The sequence shown here is derived from an EMBL/GenBank/DDBJ whole genome shotgun (WGS) entry which is preliminary data.</text>
</comment>
<evidence type="ECO:0000256" key="5">
    <source>
        <dbReference type="ARBA" id="ARBA00022490"/>
    </source>
</evidence>
<dbReference type="InterPro" id="IPR002219">
    <property type="entry name" value="PKC_DAG/PE"/>
</dbReference>
<evidence type="ECO:0000256" key="17">
    <source>
        <dbReference type="ARBA" id="ARBA00023371"/>
    </source>
</evidence>
<dbReference type="InterPro" id="IPR011992">
    <property type="entry name" value="EF-hand-dom_pair"/>
</dbReference>
<dbReference type="InterPro" id="IPR038199">
    <property type="entry name" value="DGK_typeI_N_sf"/>
</dbReference>
<feature type="domain" description="EF-hand" evidence="35">
    <location>
        <begin position="152"/>
        <end position="187"/>
    </location>
</feature>
<comment type="catalytic activity">
    <reaction evidence="21">
        <text>2-(9Z-octadecenoyl)-glycerol + ATP = 2-(9Z-octadecenoyl)-sn-glycero-3-phosphate + ADP + H(+)</text>
        <dbReference type="Rhea" id="RHEA:63328"/>
        <dbReference type="ChEBI" id="CHEBI:15378"/>
        <dbReference type="ChEBI" id="CHEBI:30616"/>
        <dbReference type="ChEBI" id="CHEBI:73990"/>
        <dbReference type="ChEBI" id="CHEBI:77593"/>
        <dbReference type="ChEBI" id="CHEBI:456216"/>
    </reaction>
    <physiologicalReaction direction="left-to-right" evidence="21">
        <dbReference type="Rhea" id="RHEA:63329"/>
    </physiologicalReaction>
</comment>
<dbReference type="Gene3D" id="3.40.50.10330">
    <property type="entry name" value="Probable inorganic polyphosphate/atp-NAD kinase, domain 1"/>
    <property type="match status" value="1"/>
</dbReference>
<dbReference type="InterPro" id="IPR047469">
    <property type="entry name" value="C1_DGKalpha_rpt2"/>
</dbReference>
<keyword evidence="16" id="KW-0443">Lipid metabolism</keyword>
<feature type="domain" description="Phorbol-ester/DAG-type" evidence="33">
    <location>
        <begin position="266"/>
        <end position="316"/>
    </location>
</feature>
<feature type="domain" description="EF-hand" evidence="35">
    <location>
        <begin position="107"/>
        <end position="142"/>
    </location>
</feature>
<dbReference type="SUPFAM" id="SSF57889">
    <property type="entry name" value="Cysteine-rich domain"/>
    <property type="match status" value="2"/>
</dbReference>
<evidence type="ECO:0000256" key="15">
    <source>
        <dbReference type="ARBA" id="ARBA00022990"/>
    </source>
</evidence>
<dbReference type="Gene3D" id="1.10.238.10">
    <property type="entry name" value="EF-hand"/>
    <property type="match status" value="1"/>
</dbReference>
<evidence type="ECO:0000256" key="1">
    <source>
        <dbReference type="ARBA" id="ARBA00004514"/>
    </source>
</evidence>
<comment type="catalytic activity">
    <reaction evidence="27">
        <text>1-O-alkyl-2-acyl-sn-glycerol + ATP = 1-O-alkyl-2-acyl-sn-glycero-3-phosphate + ADP + H(+)</text>
        <dbReference type="Rhea" id="RHEA:44072"/>
        <dbReference type="ChEBI" id="CHEBI:15378"/>
        <dbReference type="ChEBI" id="CHEBI:30616"/>
        <dbReference type="ChEBI" id="CHEBI:52595"/>
        <dbReference type="ChEBI" id="CHEBI:73332"/>
        <dbReference type="ChEBI" id="CHEBI:456216"/>
    </reaction>
    <physiologicalReaction direction="left-to-right" evidence="27">
        <dbReference type="Rhea" id="RHEA:44073"/>
    </physiologicalReaction>
</comment>
<keyword evidence="15" id="KW-0007">Acetylation</keyword>
<dbReference type="InterPro" id="IPR029477">
    <property type="entry name" value="DAG_kinase_typeI_N"/>
</dbReference>
<dbReference type="GO" id="GO:0008270">
    <property type="term" value="F:zinc ion binding"/>
    <property type="evidence" value="ECO:0007669"/>
    <property type="project" value="UniProtKB-KW"/>
</dbReference>
<dbReference type="PROSITE" id="PS00018">
    <property type="entry name" value="EF_HAND_1"/>
    <property type="match status" value="2"/>
</dbReference>
<evidence type="ECO:0000313" key="36">
    <source>
        <dbReference type="EMBL" id="ROL47018.1"/>
    </source>
</evidence>
<dbReference type="Gene3D" id="3.30.60.20">
    <property type="match status" value="2"/>
</dbReference>
<evidence type="ECO:0000256" key="14">
    <source>
        <dbReference type="ARBA" id="ARBA00022840"/>
    </source>
</evidence>
<comment type="catalytic activity">
    <reaction evidence="20">
        <text>a 1,2-diacyl-sn-glycerol + ATP = a 1,2-diacyl-sn-glycero-3-phosphate + ADP + H(+)</text>
        <dbReference type="Rhea" id="RHEA:10272"/>
        <dbReference type="ChEBI" id="CHEBI:15378"/>
        <dbReference type="ChEBI" id="CHEBI:17815"/>
        <dbReference type="ChEBI" id="CHEBI:30616"/>
        <dbReference type="ChEBI" id="CHEBI:58608"/>
        <dbReference type="ChEBI" id="CHEBI:456216"/>
        <dbReference type="EC" id="2.7.1.107"/>
    </reaction>
    <physiologicalReaction direction="left-to-right" evidence="20">
        <dbReference type="Rhea" id="RHEA:10273"/>
    </physiologicalReaction>
</comment>
<dbReference type="FunFam" id="1.10.238.110:FF:000006">
    <property type="entry name" value="Diacylglycerol kinase"/>
    <property type="match status" value="1"/>
</dbReference>
<comment type="catalytic activity">
    <reaction evidence="19">
        <text>1-octadecanoyl-2-(5Z,8Z,11Z,14Z-eicosatetraenoyl)-sn-glycerol + ATP = 1-octadecanoyl-2-(5Z,8Z,11Z,14Z-eicosatetraenoyl)-sn-glycero-3-phosphate + ADP + H(+)</text>
        <dbReference type="Rhea" id="RHEA:40323"/>
        <dbReference type="ChEBI" id="CHEBI:15378"/>
        <dbReference type="ChEBI" id="CHEBI:30616"/>
        <dbReference type="ChEBI" id="CHEBI:75728"/>
        <dbReference type="ChEBI" id="CHEBI:77091"/>
        <dbReference type="ChEBI" id="CHEBI:456216"/>
    </reaction>
    <physiologicalReaction direction="left-to-right" evidence="19">
        <dbReference type="Rhea" id="RHEA:40324"/>
    </physiologicalReaction>
</comment>
<evidence type="ECO:0000256" key="7">
    <source>
        <dbReference type="ARBA" id="ARBA00022723"/>
    </source>
</evidence>
<keyword evidence="7" id="KW-0479">Metal-binding</keyword>
<dbReference type="InterPro" id="IPR017438">
    <property type="entry name" value="ATP-NAD_kinase_N"/>
</dbReference>
<comment type="catalytic activity">
    <reaction evidence="18">
        <text>1,2-didecanoyl-sn-glycerol + ATP = 1,2-didecanoyl-sn-glycero-3-phosphate + ADP + H(+)</text>
        <dbReference type="Rhea" id="RHEA:43428"/>
        <dbReference type="ChEBI" id="CHEBI:15378"/>
        <dbReference type="ChEBI" id="CHEBI:18155"/>
        <dbReference type="ChEBI" id="CHEBI:30616"/>
        <dbReference type="ChEBI" id="CHEBI:78227"/>
        <dbReference type="ChEBI" id="CHEBI:456216"/>
    </reaction>
    <physiologicalReaction direction="left-to-right" evidence="18">
        <dbReference type="Rhea" id="RHEA:43429"/>
    </physiologicalReaction>
</comment>
<dbReference type="GO" id="GO:0005524">
    <property type="term" value="F:ATP binding"/>
    <property type="evidence" value="ECO:0007669"/>
    <property type="project" value="UniProtKB-KW"/>
</dbReference>
<evidence type="ECO:0000256" key="10">
    <source>
        <dbReference type="ARBA" id="ARBA00022771"/>
    </source>
</evidence>
<dbReference type="Proteomes" id="UP000281406">
    <property type="component" value="Unassembled WGS sequence"/>
</dbReference>
<dbReference type="CDD" id="cd00051">
    <property type="entry name" value="EFh"/>
    <property type="match status" value="1"/>
</dbReference>
<evidence type="ECO:0000256" key="22">
    <source>
        <dbReference type="ARBA" id="ARBA00034614"/>
    </source>
</evidence>
<comment type="pathway">
    <text evidence="2">Lipid metabolism; glycerolipid metabolism.</text>
</comment>
<dbReference type="GO" id="GO:0005886">
    <property type="term" value="C:plasma membrane"/>
    <property type="evidence" value="ECO:0007669"/>
    <property type="project" value="TreeGrafter"/>
</dbReference>
<evidence type="ECO:0000256" key="28">
    <source>
        <dbReference type="ARBA" id="ARBA00034647"/>
    </source>
</evidence>
<comment type="catalytic activity">
    <reaction evidence="22">
        <text>1-O-hexadecyl-sn-glycerol + ATP = 1-O-hexadecyl-sn-glycero-3-phosphate + ADP + H(+)</text>
        <dbReference type="Rhea" id="RHEA:41672"/>
        <dbReference type="ChEBI" id="CHEBI:15378"/>
        <dbReference type="ChEBI" id="CHEBI:30616"/>
        <dbReference type="ChEBI" id="CHEBI:34115"/>
        <dbReference type="ChEBI" id="CHEBI:77580"/>
        <dbReference type="ChEBI" id="CHEBI:456216"/>
    </reaction>
    <physiologicalReaction direction="left-to-right" evidence="22">
        <dbReference type="Rhea" id="RHEA:41673"/>
    </physiologicalReaction>
</comment>
<evidence type="ECO:0000256" key="21">
    <source>
        <dbReference type="ARBA" id="ARBA00034613"/>
    </source>
</evidence>
<dbReference type="PANTHER" id="PTHR11255:SF38">
    <property type="entry name" value="DIACYLGLYCEROL KINASE ALPHA"/>
    <property type="match status" value="1"/>
</dbReference>
<evidence type="ECO:0000256" key="20">
    <source>
        <dbReference type="ARBA" id="ARBA00023411"/>
    </source>
</evidence>
<evidence type="ECO:0000256" key="3">
    <source>
        <dbReference type="ARBA" id="ARBA00009280"/>
    </source>
</evidence>
<evidence type="ECO:0000256" key="29">
    <source>
        <dbReference type="ARBA" id="ARBA00045593"/>
    </source>
</evidence>
<dbReference type="Pfam" id="PF13499">
    <property type="entry name" value="EF-hand_7"/>
    <property type="match status" value="1"/>
</dbReference>
<dbReference type="FunFam" id="1.10.238.10:FF:000017">
    <property type="entry name" value="Diacylglycerol kinase"/>
    <property type="match status" value="1"/>
</dbReference>
<dbReference type="EC" id="2.7.1.107" evidence="32"/>
<keyword evidence="37" id="KW-1185">Reference proteome</keyword>
<organism evidence="36 37">
    <name type="scientific">Anabarilius grahami</name>
    <name type="common">Kanglang fish</name>
    <name type="synonym">Barilius grahami</name>
    <dbReference type="NCBI Taxonomy" id="495550"/>
    <lineage>
        <taxon>Eukaryota</taxon>
        <taxon>Metazoa</taxon>
        <taxon>Chordata</taxon>
        <taxon>Craniata</taxon>
        <taxon>Vertebrata</taxon>
        <taxon>Euteleostomi</taxon>
        <taxon>Actinopterygii</taxon>
        <taxon>Neopterygii</taxon>
        <taxon>Teleostei</taxon>
        <taxon>Ostariophysi</taxon>
        <taxon>Cypriniformes</taxon>
        <taxon>Xenocyprididae</taxon>
        <taxon>Xenocypridinae</taxon>
        <taxon>Xenocypridinae incertae sedis</taxon>
        <taxon>Anabarilius</taxon>
    </lineage>
</organism>
<comment type="catalytic activity">
    <reaction evidence="23">
        <text>1-O-hexadecyl-2-(5Z,8Z,11Z,14Z-eicosatetraenoyl)-sn-glycerol + ATP = 1-O-hexadecyl-2-(5Z,8Z,11Z,14Z-eicosatetraenoyl)-sn-glycero-3-phosphate + ADP + H(+)</text>
        <dbReference type="Rhea" id="RHEA:40403"/>
        <dbReference type="ChEBI" id="CHEBI:15378"/>
        <dbReference type="ChEBI" id="CHEBI:30616"/>
        <dbReference type="ChEBI" id="CHEBI:77184"/>
        <dbReference type="ChEBI" id="CHEBI:77186"/>
        <dbReference type="ChEBI" id="CHEBI:456216"/>
    </reaction>
    <physiologicalReaction direction="left-to-right" evidence="23">
        <dbReference type="Rhea" id="RHEA:40404"/>
    </physiologicalReaction>
</comment>
<dbReference type="CDD" id="cd20799">
    <property type="entry name" value="C1_DGK_typeI_rpt1"/>
    <property type="match status" value="1"/>
</dbReference>
<comment type="catalytic activity">
    <reaction evidence="28">
        <text>1-O-hexadecyl-2-acetyl-sn-glycerol + ATP = 1-O-hexadecyl-2-acetyl-sn-glycero-3-phosphate + ADP + H(+)</text>
        <dbReference type="Rhea" id="RHEA:41676"/>
        <dbReference type="ChEBI" id="CHEBI:15378"/>
        <dbReference type="ChEBI" id="CHEBI:30616"/>
        <dbReference type="ChEBI" id="CHEBI:75936"/>
        <dbReference type="ChEBI" id="CHEBI:78385"/>
        <dbReference type="ChEBI" id="CHEBI:456216"/>
    </reaction>
    <physiologicalReaction direction="left-to-right" evidence="28">
        <dbReference type="Rhea" id="RHEA:41677"/>
    </physiologicalReaction>
</comment>
<keyword evidence="13" id="KW-0106">Calcium</keyword>
<dbReference type="SUPFAM" id="SSF111331">
    <property type="entry name" value="NAD kinase/diacylglycerol kinase-like"/>
    <property type="match status" value="1"/>
</dbReference>
<evidence type="ECO:0000256" key="13">
    <source>
        <dbReference type="ARBA" id="ARBA00022837"/>
    </source>
</evidence>
<comment type="subunit">
    <text evidence="4">Monomer.</text>
</comment>
<comment type="similarity">
    <text evidence="3 32">Belongs to the eukaryotic diacylglycerol kinase family.</text>
</comment>
<keyword evidence="9 32" id="KW-0547">Nucleotide-binding</keyword>
<dbReference type="InterPro" id="IPR016064">
    <property type="entry name" value="NAD/diacylglycerol_kinase_sf"/>
</dbReference>
<dbReference type="GO" id="GO:0046486">
    <property type="term" value="P:glycerolipid metabolic process"/>
    <property type="evidence" value="ECO:0007669"/>
    <property type="project" value="UniProtKB-UniPathway"/>
</dbReference>
<dbReference type="InterPro" id="IPR018247">
    <property type="entry name" value="EF_Hand_1_Ca_BS"/>
</dbReference>
<comment type="catalytic activity">
    <reaction evidence="26">
        <text>1-O-hexadecyl-2-(9Z-octadecenoyl)-sn-glycerol + ATP = 1-O-hexadecyl-2-(9Z-octadecenoyl)-sn-glycero-3-phosphate + ADP + H(+)</text>
        <dbReference type="Rhea" id="RHEA:40407"/>
        <dbReference type="ChEBI" id="CHEBI:15378"/>
        <dbReference type="ChEBI" id="CHEBI:30616"/>
        <dbReference type="ChEBI" id="CHEBI:77185"/>
        <dbReference type="ChEBI" id="CHEBI:77187"/>
        <dbReference type="ChEBI" id="CHEBI:456216"/>
    </reaction>
    <physiologicalReaction direction="left-to-right" evidence="26">
        <dbReference type="Rhea" id="RHEA:40408"/>
    </physiologicalReaction>
</comment>
<evidence type="ECO:0000256" key="25">
    <source>
        <dbReference type="ARBA" id="ARBA00034636"/>
    </source>
</evidence>
<evidence type="ECO:0000256" key="23">
    <source>
        <dbReference type="ARBA" id="ARBA00034624"/>
    </source>
</evidence>
<evidence type="ECO:0000256" key="26">
    <source>
        <dbReference type="ARBA" id="ARBA00034638"/>
    </source>
</evidence>
<comment type="pathway">
    <text evidence="31">Glycerolipid metabolism.</text>
</comment>
<dbReference type="AlphaFoldDB" id="A0A3N0YMQ2"/>
<evidence type="ECO:0000256" key="30">
    <source>
        <dbReference type="ARBA" id="ARBA00049500"/>
    </source>
</evidence>
<keyword evidence="10" id="KW-0863">Zinc-finger</keyword>
<dbReference type="OrthoDB" id="242257at2759"/>
<dbReference type="GO" id="GO:0005829">
    <property type="term" value="C:cytosol"/>
    <property type="evidence" value="ECO:0007669"/>
    <property type="project" value="UniProtKB-SubCell"/>
</dbReference>
<protein>
    <recommendedName>
        <fullName evidence="32">Diacylglycerol kinase</fullName>
        <shortName evidence="32">DAG kinase</shortName>
        <ecNumber evidence="32">2.7.1.107</ecNumber>
    </recommendedName>
</protein>
<evidence type="ECO:0000256" key="27">
    <source>
        <dbReference type="ARBA" id="ARBA00034642"/>
    </source>
</evidence>
<evidence type="ECO:0000256" key="6">
    <source>
        <dbReference type="ARBA" id="ARBA00022679"/>
    </source>
</evidence>
<dbReference type="GO" id="GO:0004143">
    <property type="term" value="F:ATP-dependent diacylglycerol kinase activity"/>
    <property type="evidence" value="ECO:0007669"/>
    <property type="project" value="UniProtKB-EC"/>
</dbReference>
<dbReference type="PANTHER" id="PTHR11255">
    <property type="entry name" value="DIACYLGLYCEROL KINASE"/>
    <property type="match status" value="1"/>
</dbReference>
<evidence type="ECO:0000259" key="35">
    <source>
        <dbReference type="PROSITE" id="PS50222"/>
    </source>
</evidence>
<comment type="subcellular location">
    <subcellularLocation>
        <location evidence="1">Cytoplasm</location>
        <location evidence="1">Cytosol</location>
    </subcellularLocation>
</comment>
<keyword evidence="12" id="KW-0862">Zinc</keyword>
<dbReference type="SMART" id="SM00054">
    <property type="entry name" value="EFh"/>
    <property type="match status" value="2"/>
</dbReference>
<dbReference type="PROSITE" id="PS50146">
    <property type="entry name" value="DAGK"/>
    <property type="match status" value="1"/>
</dbReference>
<reference evidence="36 37" key="1">
    <citation type="submission" date="2018-10" db="EMBL/GenBank/DDBJ databases">
        <title>Genome assembly for a Yunnan-Guizhou Plateau 3E fish, Anabarilius grahami (Regan), and its evolutionary and genetic applications.</title>
        <authorList>
            <person name="Jiang W."/>
        </authorList>
    </citation>
    <scope>NUCLEOTIDE SEQUENCE [LARGE SCALE GENOMIC DNA]</scope>
    <source>
        <strain evidence="36">AG-KIZ</strain>
        <tissue evidence="36">Muscle</tissue>
    </source>
</reference>
<evidence type="ECO:0000259" key="34">
    <source>
        <dbReference type="PROSITE" id="PS50146"/>
    </source>
</evidence>
<evidence type="ECO:0000256" key="24">
    <source>
        <dbReference type="ARBA" id="ARBA00034632"/>
    </source>
</evidence>
<keyword evidence="8" id="KW-0677">Repeat</keyword>
<evidence type="ECO:0000256" key="9">
    <source>
        <dbReference type="ARBA" id="ARBA00022741"/>
    </source>
</evidence>
<keyword evidence="14 32" id="KW-0067">ATP-binding</keyword>
<dbReference type="InterPro" id="IPR002048">
    <property type="entry name" value="EF_hand_dom"/>
</dbReference>
<dbReference type="Pfam" id="PF00130">
    <property type="entry name" value="C1_1"/>
    <property type="match status" value="2"/>
</dbReference>
<keyword evidence="5" id="KW-0963">Cytoplasm</keyword>
<evidence type="ECO:0000313" key="37">
    <source>
        <dbReference type="Proteomes" id="UP000281406"/>
    </source>
</evidence>
<accession>A0A3N0YMQ2</accession>
<comment type="function">
    <text evidence="29">Diacylglycerol kinase that converts diacylglycerol/DAG into phosphatidic acid/phosphatidate/PA and regulates the respective levels of these two bioactive lipids. Thereby, acts as a central switch between the signaling pathways activated by these second messengers with different cellular targets and opposite effects in numerous biological processes. Also plays an important role in the biosynthesis of complex lipids. Can also phosphorylate 1-alkyl-2-acylglycerol in vitro as efficiently as diacylglycerol provided it contains an arachidonoyl group. Also involved in the production of alkyl-lysophosphatidic acid, another bioactive lipid, through the phosphorylation of 1-alkyl-2-acetyl glycerol.</text>
</comment>
<proteinExistence type="inferred from homology"/>
<dbReference type="PROSITE" id="PS50222">
    <property type="entry name" value="EF_HAND_2"/>
    <property type="match status" value="2"/>
</dbReference>